<name>A0A6I4KT09_9PSED</name>
<gene>
    <name evidence="1" type="ORF">GJV18_10905</name>
</gene>
<dbReference type="Proteomes" id="UP000429555">
    <property type="component" value="Unassembled WGS sequence"/>
</dbReference>
<dbReference type="RefSeq" id="WP_160345328.1">
    <property type="nucleotide sequence ID" value="NZ_WKJZ01000001.1"/>
</dbReference>
<dbReference type="SUPFAM" id="SSF56784">
    <property type="entry name" value="HAD-like"/>
    <property type="match status" value="1"/>
</dbReference>
<dbReference type="InterPro" id="IPR036412">
    <property type="entry name" value="HAD-like_sf"/>
</dbReference>
<dbReference type="Gene3D" id="3.40.50.1000">
    <property type="entry name" value="HAD superfamily/HAD-like"/>
    <property type="match status" value="1"/>
</dbReference>
<evidence type="ECO:0000313" key="1">
    <source>
        <dbReference type="EMBL" id="MVW75829.1"/>
    </source>
</evidence>
<organism evidence="1 2">
    <name type="scientific">Pseudomonas xionganensis</name>
    <dbReference type="NCBI Taxonomy" id="2654845"/>
    <lineage>
        <taxon>Bacteria</taxon>
        <taxon>Pseudomonadati</taxon>
        <taxon>Pseudomonadota</taxon>
        <taxon>Gammaproteobacteria</taxon>
        <taxon>Pseudomonadales</taxon>
        <taxon>Pseudomonadaceae</taxon>
        <taxon>Pseudomonas</taxon>
    </lineage>
</organism>
<dbReference type="AlphaFoldDB" id="A0A6I4KT09"/>
<sequence>MPNLPSFNALLFGLGGCLVDFGSRATALALQRLAHSDTDPGLTHWSEQNASTVEQQAYLQALCEVADELSEATPGALPLLHQLHEQHIACAWLDQQPRDASMRLAQALPQWLPGITWQQHRPWPAPDSIWHSLIQLQVERLDGCVLISGEPKLLQAGLNAGLWTVGLATCGPLCGLALGDWQSLEGARRDQLRSQATLSLYRLGVHSVIDQLTELPACLADLNLRRSKGEKP</sequence>
<proteinExistence type="predicted"/>
<protein>
    <submittedName>
        <fullName evidence="1">HAD family phosphatase</fullName>
    </submittedName>
</protein>
<reference evidence="1 2" key="1">
    <citation type="submission" date="2019-11" db="EMBL/GenBank/DDBJ databases">
        <title>Pseudomonas flavidum sp. nov., isolated from Baiyang Lake.</title>
        <authorList>
            <person name="Zhao Y."/>
        </authorList>
    </citation>
    <scope>NUCLEOTIDE SEQUENCE [LARGE SCALE GENOMIC DNA]</scope>
    <source>
        <strain evidence="2">R-22-3 w-18</strain>
    </source>
</reference>
<comment type="caution">
    <text evidence="1">The sequence shown here is derived from an EMBL/GenBank/DDBJ whole genome shotgun (WGS) entry which is preliminary data.</text>
</comment>
<dbReference type="EMBL" id="WKJZ01000001">
    <property type="protein sequence ID" value="MVW75829.1"/>
    <property type="molecule type" value="Genomic_DNA"/>
</dbReference>
<keyword evidence="2" id="KW-1185">Reference proteome</keyword>
<accession>A0A6I4KT09</accession>
<evidence type="ECO:0000313" key="2">
    <source>
        <dbReference type="Proteomes" id="UP000429555"/>
    </source>
</evidence>
<dbReference type="InterPro" id="IPR023214">
    <property type="entry name" value="HAD_sf"/>
</dbReference>